<reference evidence="1 2" key="1">
    <citation type="submission" date="2019-05" db="EMBL/GenBank/DDBJ databases">
        <title>Another draft genome of Portunus trituberculatus and its Hox gene families provides insights of decapod evolution.</title>
        <authorList>
            <person name="Jeong J.-H."/>
            <person name="Song I."/>
            <person name="Kim S."/>
            <person name="Choi T."/>
            <person name="Kim D."/>
            <person name="Ryu S."/>
            <person name="Kim W."/>
        </authorList>
    </citation>
    <scope>NUCLEOTIDE SEQUENCE [LARGE SCALE GENOMIC DNA]</scope>
    <source>
        <tissue evidence="1">Muscle</tissue>
    </source>
</reference>
<accession>A0A5B7F5W5</accession>
<dbReference type="Proteomes" id="UP000324222">
    <property type="component" value="Unassembled WGS sequence"/>
</dbReference>
<sequence length="68" mass="7590">MGGRRRHPRLEWGVGGAMLRRASLTHHYASSPHLNSLCAPARLTRGGDECLPDQVSVRLIQIRLPHVQ</sequence>
<comment type="caution">
    <text evidence="1">The sequence shown here is derived from an EMBL/GenBank/DDBJ whole genome shotgun (WGS) entry which is preliminary data.</text>
</comment>
<gene>
    <name evidence="1" type="ORF">E2C01_034532</name>
</gene>
<keyword evidence="2" id="KW-1185">Reference proteome</keyword>
<protein>
    <submittedName>
        <fullName evidence="1">Uncharacterized protein</fullName>
    </submittedName>
</protein>
<proteinExistence type="predicted"/>
<evidence type="ECO:0000313" key="1">
    <source>
        <dbReference type="EMBL" id="MPC40955.1"/>
    </source>
</evidence>
<evidence type="ECO:0000313" key="2">
    <source>
        <dbReference type="Proteomes" id="UP000324222"/>
    </source>
</evidence>
<name>A0A5B7F5W5_PORTR</name>
<dbReference type="EMBL" id="VSRR010004872">
    <property type="protein sequence ID" value="MPC40955.1"/>
    <property type="molecule type" value="Genomic_DNA"/>
</dbReference>
<organism evidence="1 2">
    <name type="scientific">Portunus trituberculatus</name>
    <name type="common">Swimming crab</name>
    <name type="synonym">Neptunus trituberculatus</name>
    <dbReference type="NCBI Taxonomy" id="210409"/>
    <lineage>
        <taxon>Eukaryota</taxon>
        <taxon>Metazoa</taxon>
        <taxon>Ecdysozoa</taxon>
        <taxon>Arthropoda</taxon>
        <taxon>Crustacea</taxon>
        <taxon>Multicrustacea</taxon>
        <taxon>Malacostraca</taxon>
        <taxon>Eumalacostraca</taxon>
        <taxon>Eucarida</taxon>
        <taxon>Decapoda</taxon>
        <taxon>Pleocyemata</taxon>
        <taxon>Brachyura</taxon>
        <taxon>Eubrachyura</taxon>
        <taxon>Portunoidea</taxon>
        <taxon>Portunidae</taxon>
        <taxon>Portuninae</taxon>
        <taxon>Portunus</taxon>
    </lineage>
</organism>
<dbReference type="AlphaFoldDB" id="A0A5B7F5W5"/>